<dbReference type="EMBL" id="CAJVCH010525703">
    <property type="protein sequence ID" value="CAG7822214.1"/>
    <property type="molecule type" value="Genomic_DNA"/>
</dbReference>
<gene>
    <name evidence="3" type="ORF">AFUS01_LOCUS32497</name>
</gene>
<evidence type="ECO:0000256" key="2">
    <source>
        <dbReference type="SAM" id="SignalP"/>
    </source>
</evidence>
<dbReference type="AlphaFoldDB" id="A0A8J2LGE1"/>
<comment type="caution">
    <text evidence="3">The sequence shown here is derived from an EMBL/GenBank/DDBJ whole genome shotgun (WGS) entry which is preliminary data.</text>
</comment>
<dbReference type="Proteomes" id="UP000708208">
    <property type="component" value="Unassembled WGS sequence"/>
</dbReference>
<proteinExistence type="predicted"/>
<sequence length="112" mass="11414">MKPAIILAFFAILALAHSSDPSDLEKAASEGNSELPGVKALDNASPDKESDTADLDSASSFFVGIGGFGGGWGRGYGGYGGGYGGGWGRRYGGYGGGYGGGWGRRRGWGWGK</sequence>
<feature type="chain" id="PRO_5035159048" description="Glycine-rich protein" evidence="2">
    <location>
        <begin position="19"/>
        <end position="112"/>
    </location>
</feature>
<name>A0A8J2LGE1_9HEXA</name>
<evidence type="ECO:0008006" key="5">
    <source>
        <dbReference type="Google" id="ProtNLM"/>
    </source>
</evidence>
<protein>
    <recommendedName>
        <fullName evidence="5">Glycine-rich protein</fullName>
    </recommendedName>
</protein>
<feature type="region of interest" description="Disordered" evidence="1">
    <location>
        <begin position="22"/>
        <end position="54"/>
    </location>
</feature>
<evidence type="ECO:0000313" key="4">
    <source>
        <dbReference type="Proteomes" id="UP000708208"/>
    </source>
</evidence>
<organism evidence="3 4">
    <name type="scientific">Allacma fusca</name>
    <dbReference type="NCBI Taxonomy" id="39272"/>
    <lineage>
        <taxon>Eukaryota</taxon>
        <taxon>Metazoa</taxon>
        <taxon>Ecdysozoa</taxon>
        <taxon>Arthropoda</taxon>
        <taxon>Hexapoda</taxon>
        <taxon>Collembola</taxon>
        <taxon>Symphypleona</taxon>
        <taxon>Sminthuridae</taxon>
        <taxon>Allacma</taxon>
    </lineage>
</organism>
<accession>A0A8J2LGE1</accession>
<evidence type="ECO:0000313" key="3">
    <source>
        <dbReference type="EMBL" id="CAG7822214.1"/>
    </source>
</evidence>
<keyword evidence="2" id="KW-0732">Signal</keyword>
<reference evidence="3" key="1">
    <citation type="submission" date="2021-06" db="EMBL/GenBank/DDBJ databases">
        <authorList>
            <person name="Hodson N. C."/>
            <person name="Mongue J. A."/>
            <person name="Jaron S. K."/>
        </authorList>
    </citation>
    <scope>NUCLEOTIDE SEQUENCE</scope>
</reference>
<feature type="signal peptide" evidence="2">
    <location>
        <begin position="1"/>
        <end position="18"/>
    </location>
</feature>
<evidence type="ECO:0000256" key="1">
    <source>
        <dbReference type="SAM" id="MobiDB-lite"/>
    </source>
</evidence>
<keyword evidence="4" id="KW-1185">Reference proteome</keyword>